<dbReference type="OrthoDB" id="6054711at2759"/>
<evidence type="ECO:0000259" key="3">
    <source>
        <dbReference type="PROSITE" id="PS51406"/>
    </source>
</evidence>
<evidence type="ECO:0000256" key="2">
    <source>
        <dbReference type="SAM" id="SignalP"/>
    </source>
</evidence>
<dbReference type="GO" id="GO:0005615">
    <property type="term" value="C:extracellular space"/>
    <property type="evidence" value="ECO:0007669"/>
    <property type="project" value="TreeGrafter"/>
</dbReference>
<dbReference type="InterPro" id="IPR036056">
    <property type="entry name" value="Fibrinogen-like_C"/>
</dbReference>
<evidence type="ECO:0000313" key="4">
    <source>
        <dbReference type="EMBL" id="VDI64463.1"/>
    </source>
</evidence>
<dbReference type="CDD" id="cd00087">
    <property type="entry name" value="FReD"/>
    <property type="match status" value="1"/>
</dbReference>
<dbReference type="AlphaFoldDB" id="A0A8B6GJ00"/>
<organism evidence="4 5">
    <name type="scientific">Mytilus galloprovincialis</name>
    <name type="common">Mediterranean mussel</name>
    <dbReference type="NCBI Taxonomy" id="29158"/>
    <lineage>
        <taxon>Eukaryota</taxon>
        <taxon>Metazoa</taxon>
        <taxon>Spiralia</taxon>
        <taxon>Lophotrochozoa</taxon>
        <taxon>Mollusca</taxon>
        <taxon>Bivalvia</taxon>
        <taxon>Autobranchia</taxon>
        <taxon>Pteriomorphia</taxon>
        <taxon>Mytilida</taxon>
        <taxon>Mytiloidea</taxon>
        <taxon>Mytilidae</taxon>
        <taxon>Mytilinae</taxon>
        <taxon>Mytilus</taxon>
    </lineage>
</organism>
<dbReference type="InterPro" id="IPR014716">
    <property type="entry name" value="Fibrinogen_a/b/g_C_1"/>
</dbReference>
<comment type="caution">
    <text evidence="4">The sequence shown here is derived from an EMBL/GenBank/DDBJ whole genome shotgun (WGS) entry which is preliminary data.</text>
</comment>
<keyword evidence="1" id="KW-1015">Disulfide bond</keyword>
<feature type="signal peptide" evidence="2">
    <location>
        <begin position="1"/>
        <end position="25"/>
    </location>
</feature>
<reference evidence="4" key="1">
    <citation type="submission" date="2018-11" db="EMBL/GenBank/DDBJ databases">
        <authorList>
            <person name="Alioto T."/>
            <person name="Alioto T."/>
        </authorList>
    </citation>
    <scope>NUCLEOTIDE SEQUENCE</scope>
</reference>
<dbReference type="InterPro" id="IPR020837">
    <property type="entry name" value="Fibrinogen_CS"/>
</dbReference>
<dbReference type="SMART" id="SM00186">
    <property type="entry name" value="FBG"/>
    <property type="match status" value="1"/>
</dbReference>
<proteinExistence type="predicted"/>
<evidence type="ECO:0000256" key="1">
    <source>
        <dbReference type="ARBA" id="ARBA00023157"/>
    </source>
</evidence>
<dbReference type="Proteomes" id="UP000596742">
    <property type="component" value="Unassembled WGS sequence"/>
</dbReference>
<sequence>MKFCCFPYLAVLSFITTLTFSLVNAIDEETFETKGSTIIVQTENTTDVYCQSIIGCADMCLSDPQCCVASYSKGASTCRIDTSERCCVAFETLDEWSLIQRNSYQGRPIDCNDIPDTCPSGVYKVFPNQTEGFDVYCEMNIDEGHWTVFQRRENGDVDFYRGWNEYKSGFGNPNHEFWLGNENLHSLTSQHNYEMRIDLIDFDGNTAFAKYKEFAIGDESSKYKLTGNEYYGTAGNSLEHHNGHRFSTKDSDNDNHPSNCATLFPGAWWFDYCVTSDLNGQYFLKTPDSAHRGVYWRSWKGINYSLKGSLMMMRRVLN</sequence>
<dbReference type="InterPro" id="IPR002181">
    <property type="entry name" value="Fibrinogen_a/b/g_C_dom"/>
</dbReference>
<name>A0A8B6GJ00_MYTGA</name>
<dbReference type="PANTHER" id="PTHR19143:SF458">
    <property type="entry name" value="FIBRINOGEN C-TERMINAL DOMAIN-CONTAINING PROTEIN-RELATED"/>
    <property type="match status" value="1"/>
</dbReference>
<accession>A0A8B6GJ00</accession>
<dbReference type="Gene3D" id="3.90.215.10">
    <property type="entry name" value="Gamma Fibrinogen, chain A, domain 1"/>
    <property type="match status" value="1"/>
</dbReference>
<evidence type="ECO:0000313" key="5">
    <source>
        <dbReference type="Proteomes" id="UP000596742"/>
    </source>
</evidence>
<dbReference type="InterPro" id="IPR050373">
    <property type="entry name" value="Fibrinogen_C-term_domain"/>
</dbReference>
<protein>
    <recommendedName>
        <fullName evidence="3">Fibrinogen C-terminal domain-containing protein</fullName>
    </recommendedName>
</protein>
<dbReference type="Pfam" id="PF00147">
    <property type="entry name" value="Fibrinogen_C"/>
    <property type="match status" value="1"/>
</dbReference>
<keyword evidence="5" id="KW-1185">Reference proteome</keyword>
<dbReference type="FunFam" id="3.90.215.10:FF:000001">
    <property type="entry name" value="Tenascin isoform 1"/>
    <property type="match status" value="1"/>
</dbReference>
<gene>
    <name evidence="4" type="ORF">MGAL_10B087842</name>
</gene>
<dbReference type="SUPFAM" id="SSF56496">
    <property type="entry name" value="Fibrinogen C-terminal domain-like"/>
    <property type="match status" value="1"/>
</dbReference>
<dbReference type="EMBL" id="UYJE01008505">
    <property type="protein sequence ID" value="VDI64463.1"/>
    <property type="molecule type" value="Genomic_DNA"/>
</dbReference>
<feature type="domain" description="Fibrinogen C-terminal" evidence="3">
    <location>
        <begin position="102"/>
        <end position="317"/>
    </location>
</feature>
<keyword evidence="2" id="KW-0732">Signal</keyword>
<feature type="chain" id="PRO_5032704975" description="Fibrinogen C-terminal domain-containing protein" evidence="2">
    <location>
        <begin position="26"/>
        <end position="318"/>
    </location>
</feature>
<dbReference type="PROSITE" id="PS00514">
    <property type="entry name" value="FIBRINOGEN_C_1"/>
    <property type="match status" value="1"/>
</dbReference>
<dbReference type="PANTHER" id="PTHR19143">
    <property type="entry name" value="FIBRINOGEN/TENASCIN/ANGIOPOEITIN"/>
    <property type="match status" value="1"/>
</dbReference>
<dbReference type="PROSITE" id="PS51406">
    <property type="entry name" value="FIBRINOGEN_C_2"/>
    <property type="match status" value="1"/>
</dbReference>